<dbReference type="GeneID" id="76422771"/>
<accession>A0A8A3S340</accession>
<evidence type="ECO:0000313" key="1">
    <source>
        <dbReference type="EMBL" id="QSZ66070.1"/>
    </source>
</evidence>
<reference evidence="1" key="2">
    <citation type="submission" date="2019-02" db="EMBL/GenBank/DDBJ databases">
        <authorList>
            <person name="Chen S.-C."/>
            <person name="Chien H.-H."/>
            <person name="Lai M.-C."/>
        </authorList>
    </citation>
    <scope>NUCLEOTIDE SEQUENCE</scope>
    <source>
        <strain evidence="1">N2F9704</strain>
    </source>
</reference>
<dbReference type="AlphaFoldDB" id="A0A8A3S340"/>
<keyword evidence="2" id="KW-1185">Reference proteome</keyword>
<dbReference type="KEGG" id="maqe:RJ40_00415"/>
<protein>
    <submittedName>
        <fullName evidence="1">Uncharacterized protein</fullName>
    </submittedName>
</protein>
<name>A0A8A3S340_9EURY</name>
<proteinExistence type="predicted"/>
<dbReference type="Proteomes" id="UP001042704">
    <property type="component" value="Chromosome"/>
</dbReference>
<sequence length="65" mass="7463">MESIVSFESEIEFVARINEFKDCIMQQGPKSEGEQNPEQLWFNIDIPKGHGLKAGDRVRITVEKI</sequence>
<evidence type="ECO:0000313" key="2">
    <source>
        <dbReference type="Proteomes" id="UP001042704"/>
    </source>
</evidence>
<organism evidence="1 2">
    <name type="scientific">Methanofollis aquaemaris</name>
    <dbReference type="NCBI Taxonomy" id="126734"/>
    <lineage>
        <taxon>Archaea</taxon>
        <taxon>Methanobacteriati</taxon>
        <taxon>Methanobacteriota</taxon>
        <taxon>Stenosarchaea group</taxon>
        <taxon>Methanomicrobia</taxon>
        <taxon>Methanomicrobiales</taxon>
        <taxon>Methanomicrobiaceae</taxon>
        <taxon>Methanofollis</taxon>
    </lineage>
</organism>
<dbReference type="RefSeq" id="WP_265581369.1">
    <property type="nucleotide sequence ID" value="NZ_CP036172.1"/>
</dbReference>
<dbReference type="EMBL" id="CP036172">
    <property type="protein sequence ID" value="QSZ66070.1"/>
    <property type="molecule type" value="Genomic_DNA"/>
</dbReference>
<reference evidence="1" key="1">
    <citation type="journal article" date="2001" name="Int. J. Syst. Evol. Microbiol.">
        <title>Methanofollis aquaemaris sp. nov., a methanogen isolated from an aquaculture fish pond.</title>
        <authorList>
            <person name="Lai M.C."/>
            <person name="Chen S.C."/>
        </authorList>
    </citation>
    <scope>NUCLEOTIDE SEQUENCE</scope>
    <source>
        <strain evidence="1">N2F9704</strain>
    </source>
</reference>
<gene>
    <name evidence="1" type="ORF">RJ40_00415</name>
</gene>